<evidence type="ECO:0000256" key="1">
    <source>
        <dbReference type="SAM" id="MobiDB-lite"/>
    </source>
</evidence>
<organism evidence="4 5">
    <name type="scientific">Lawsonella clevelandensis</name>
    <dbReference type="NCBI Taxonomy" id="1528099"/>
    <lineage>
        <taxon>Bacteria</taxon>
        <taxon>Bacillati</taxon>
        <taxon>Actinomycetota</taxon>
        <taxon>Actinomycetes</taxon>
        <taxon>Mycobacteriales</taxon>
        <taxon>Lawsonellaceae</taxon>
        <taxon>Lawsonella</taxon>
    </lineage>
</organism>
<keyword evidence="2" id="KW-1133">Transmembrane helix</keyword>
<name>A0A2W5IB97_9ACTN</name>
<feature type="chain" id="PRO_5016143930" evidence="3">
    <location>
        <begin position="42"/>
        <end position="528"/>
    </location>
</feature>
<feature type="transmembrane region" description="Helical" evidence="2">
    <location>
        <begin position="427"/>
        <end position="450"/>
    </location>
</feature>
<dbReference type="EMBL" id="QFOZ01000012">
    <property type="protein sequence ID" value="PZP88383.1"/>
    <property type="molecule type" value="Genomic_DNA"/>
</dbReference>
<evidence type="ECO:0000313" key="4">
    <source>
        <dbReference type="EMBL" id="PZP88383.1"/>
    </source>
</evidence>
<sequence length="528" mass="53052">MRASEHITLGVLVKNKFVLPGAAAFAAAALSLCLGGGVAHAQEATDNSVTSVHVQAPRIVDTVRVTNDSPTPEAPVDGALAFLAESINLVGRDVLSQKEYMSRGPIIRVVDARGDMETEKESLLDHNLDDASTPDKDVPPILIAGSFAVPALAVPGSIAVGAIGGGLAGLIGVIPGTAAGIVSDTVARHLTGGGLPGAVLGGITGGINGGIAAVTTAVGAPILAGIAAAAVGALPAAGVLAAASAIPAVKVVQSRSETMPKELPALKMPELPETIVIKLGKPNIAKPAAPKAQDVKSETGKPENGKQTDQKKQGQGSKSESNKKKDNDRTGDKPKDDSNKRESNKNGSAANGNGGAQDVKSSTQPSTITVQQILDNLKNVPLPDLSTIAISNVKNLKNVQIAGKTPEEIVSTVISSPIPALLVGPAIAVPGAVVGGVASALVTGVVSTILSGVIPGAISGALTGAIPTLSSCSPLCVTCSCCLLSFPSSLVFRLLLSVPLSLVDCLSVIFFAMVSLVRLLPVAFFATV</sequence>
<keyword evidence="3" id="KW-0732">Signal</keyword>
<evidence type="ECO:0000256" key="3">
    <source>
        <dbReference type="SAM" id="SignalP"/>
    </source>
</evidence>
<feature type="region of interest" description="Disordered" evidence="1">
    <location>
        <begin position="285"/>
        <end position="364"/>
    </location>
</feature>
<protein>
    <submittedName>
        <fullName evidence="4">Uncharacterized protein</fullName>
    </submittedName>
</protein>
<reference evidence="4 5" key="1">
    <citation type="submission" date="2017-08" db="EMBL/GenBank/DDBJ databases">
        <title>Infants hospitalized years apart are colonized by the same room-sourced microbial strains.</title>
        <authorList>
            <person name="Brooks B."/>
            <person name="Olm M.R."/>
            <person name="Firek B.A."/>
            <person name="Baker R."/>
            <person name="Thomas B.C."/>
            <person name="Morowitz M.J."/>
            <person name="Banfield J.F."/>
        </authorList>
    </citation>
    <scope>NUCLEOTIDE SEQUENCE [LARGE SCALE GENOMIC DNA]</scope>
    <source>
        <strain evidence="4">S2_006_000_R1_57</strain>
    </source>
</reference>
<dbReference type="AlphaFoldDB" id="A0A2W5IB97"/>
<dbReference type="Proteomes" id="UP000248606">
    <property type="component" value="Unassembled WGS sequence"/>
</dbReference>
<evidence type="ECO:0000313" key="5">
    <source>
        <dbReference type="Proteomes" id="UP000248606"/>
    </source>
</evidence>
<feature type="compositionally biased region" description="Basic and acidic residues" evidence="1">
    <location>
        <begin position="293"/>
        <end position="312"/>
    </location>
</feature>
<keyword evidence="2" id="KW-0812">Transmembrane</keyword>
<gene>
    <name evidence="4" type="ORF">DI579_06650</name>
</gene>
<feature type="compositionally biased region" description="Basic and acidic residues" evidence="1">
    <location>
        <begin position="320"/>
        <end position="344"/>
    </location>
</feature>
<feature type="transmembrane region" description="Helical" evidence="2">
    <location>
        <begin position="462"/>
        <end position="486"/>
    </location>
</feature>
<evidence type="ECO:0000256" key="2">
    <source>
        <dbReference type="SAM" id="Phobius"/>
    </source>
</evidence>
<comment type="caution">
    <text evidence="4">The sequence shown here is derived from an EMBL/GenBank/DDBJ whole genome shotgun (WGS) entry which is preliminary data.</text>
</comment>
<proteinExistence type="predicted"/>
<keyword evidence="2" id="KW-0472">Membrane</keyword>
<feature type="signal peptide" evidence="3">
    <location>
        <begin position="1"/>
        <end position="41"/>
    </location>
</feature>
<accession>A0A2W5IB97</accession>